<feature type="domain" description="O-antigen ligase-related" evidence="6">
    <location>
        <begin position="186"/>
        <end position="332"/>
    </location>
</feature>
<feature type="transmembrane region" description="Helical" evidence="5">
    <location>
        <begin position="382"/>
        <end position="399"/>
    </location>
</feature>
<proteinExistence type="predicted"/>
<evidence type="ECO:0000313" key="7">
    <source>
        <dbReference type="EMBL" id="OOY24159.1"/>
    </source>
</evidence>
<feature type="transmembrane region" description="Helical" evidence="5">
    <location>
        <begin position="201"/>
        <end position="219"/>
    </location>
</feature>
<accession>A0ABX3MY55</accession>
<dbReference type="EMBL" id="MPZV01000002">
    <property type="protein sequence ID" value="OOY24159.1"/>
    <property type="molecule type" value="Genomic_DNA"/>
</dbReference>
<keyword evidence="8" id="KW-1185">Reference proteome</keyword>
<dbReference type="Pfam" id="PF04932">
    <property type="entry name" value="Wzy_C"/>
    <property type="match status" value="1"/>
</dbReference>
<feature type="transmembrane region" description="Helical" evidence="5">
    <location>
        <begin position="154"/>
        <end position="171"/>
    </location>
</feature>
<sequence length="405" mass="44908">MTAQTAHGGYPYRNEIVISPTALFATLALFILHITPKIGTLGALGFLIVGCFLILRQPWRSRDEIVDMWWLLALPGWTVLSVLWSDAPALSLRYGILLTFTFMVAILIARRLSPLNYYKAVFYSFAAVNIISAVLGRERADGLGFLGIFHSKNAMASTASMLLISAAPLFFDRSLPRWLRYSGVAMTLLAALLLVKAQSVGAILASVGALAVAVGIVLLSRTSAWKRFFLLVMMSMLLLLAILLIMANFSHVESWFFHSTGKDVTLTGRTDLWAIAIRQIAERPVLGTGFQAFWIPGQPVAEEIWAQFGIASKSGFHFHNTLLTNAVELGLPFALLQTGIVFWAGYVVIVWAIRDVRAETIFFAAFMIRQFVLSLVEVTYFFQFDPITVITVGAMVYAIRLRRGE</sequence>
<evidence type="ECO:0000256" key="5">
    <source>
        <dbReference type="SAM" id="Phobius"/>
    </source>
</evidence>
<evidence type="ECO:0000256" key="1">
    <source>
        <dbReference type="ARBA" id="ARBA00004141"/>
    </source>
</evidence>
<evidence type="ECO:0000256" key="3">
    <source>
        <dbReference type="ARBA" id="ARBA00022989"/>
    </source>
</evidence>
<feature type="transmembrane region" description="Helical" evidence="5">
    <location>
        <begin position="38"/>
        <end position="56"/>
    </location>
</feature>
<dbReference type="PANTHER" id="PTHR37422">
    <property type="entry name" value="TEICHURONIC ACID BIOSYNTHESIS PROTEIN TUAE"/>
    <property type="match status" value="1"/>
</dbReference>
<keyword evidence="2 5" id="KW-0812">Transmembrane</keyword>
<reference evidence="7 8" key="1">
    <citation type="submission" date="2016-11" db="EMBL/GenBank/DDBJ databases">
        <title>A multilocus sequence analysis scheme for characterization of bacteria in the genus Thioclava.</title>
        <authorList>
            <person name="Liu Y."/>
            <person name="Shao Z."/>
        </authorList>
    </citation>
    <scope>NUCLEOTIDE SEQUENCE [LARGE SCALE GENOMIC DNA]</scope>
    <source>
        <strain evidence="7 8">TAW-CT134</strain>
    </source>
</reference>
<evidence type="ECO:0000256" key="2">
    <source>
        <dbReference type="ARBA" id="ARBA00022692"/>
    </source>
</evidence>
<name>A0ABX3MY55_9RHOB</name>
<evidence type="ECO:0000259" key="6">
    <source>
        <dbReference type="Pfam" id="PF04932"/>
    </source>
</evidence>
<organism evidence="7 8">
    <name type="scientific">Thioclava sediminum</name>
    <dbReference type="NCBI Taxonomy" id="1915319"/>
    <lineage>
        <taxon>Bacteria</taxon>
        <taxon>Pseudomonadati</taxon>
        <taxon>Pseudomonadota</taxon>
        <taxon>Alphaproteobacteria</taxon>
        <taxon>Rhodobacterales</taxon>
        <taxon>Paracoccaceae</taxon>
        <taxon>Thioclava</taxon>
    </lineage>
</organism>
<feature type="transmembrane region" description="Helical" evidence="5">
    <location>
        <begin position="178"/>
        <end position="195"/>
    </location>
</feature>
<feature type="transmembrane region" description="Helical" evidence="5">
    <location>
        <begin position="68"/>
        <end position="85"/>
    </location>
</feature>
<dbReference type="InterPro" id="IPR051533">
    <property type="entry name" value="WaaL-like"/>
</dbReference>
<dbReference type="RefSeq" id="WP_078548385.1">
    <property type="nucleotide sequence ID" value="NZ_MPZV01000002.1"/>
</dbReference>
<keyword evidence="3 5" id="KW-1133">Transmembrane helix</keyword>
<dbReference type="InterPro" id="IPR007016">
    <property type="entry name" value="O-antigen_ligase-rel_domated"/>
</dbReference>
<comment type="caution">
    <text evidence="7">The sequence shown here is derived from an EMBL/GenBank/DDBJ whole genome shotgun (WGS) entry which is preliminary data.</text>
</comment>
<feature type="transmembrane region" description="Helical" evidence="5">
    <location>
        <begin position="91"/>
        <end position="109"/>
    </location>
</feature>
<comment type="subcellular location">
    <subcellularLocation>
        <location evidence="1">Membrane</location>
        <topology evidence="1">Multi-pass membrane protein</topology>
    </subcellularLocation>
</comment>
<gene>
    <name evidence="7" type="ORF">BMI91_08825</name>
</gene>
<feature type="transmembrane region" description="Helical" evidence="5">
    <location>
        <begin position="116"/>
        <end position="134"/>
    </location>
</feature>
<evidence type="ECO:0000256" key="4">
    <source>
        <dbReference type="ARBA" id="ARBA00023136"/>
    </source>
</evidence>
<feature type="transmembrane region" description="Helical" evidence="5">
    <location>
        <begin position="228"/>
        <end position="249"/>
    </location>
</feature>
<feature type="transmembrane region" description="Helical" evidence="5">
    <location>
        <begin position="329"/>
        <end position="353"/>
    </location>
</feature>
<feature type="transmembrane region" description="Helical" evidence="5">
    <location>
        <begin position="360"/>
        <end position="376"/>
    </location>
</feature>
<feature type="transmembrane region" description="Helical" evidence="5">
    <location>
        <begin position="12"/>
        <end position="32"/>
    </location>
</feature>
<dbReference type="PANTHER" id="PTHR37422:SF17">
    <property type="entry name" value="O-ANTIGEN LIGASE"/>
    <property type="match status" value="1"/>
</dbReference>
<dbReference type="Proteomes" id="UP000190787">
    <property type="component" value="Unassembled WGS sequence"/>
</dbReference>
<protein>
    <recommendedName>
        <fullName evidence="6">O-antigen ligase-related domain-containing protein</fullName>
    </recommendedName>
</protein>
<keyword evidence="4 5" id="KW-0472">Membrane</keyword>
<evidence type="ECO:0000313" key="8">
    <source>
        <dbReference type="Proteomes" id="UP000190787"/>
    </source>
</evidence>